<reference evidence="4" key="1">
    <citation type="submission" date="2020-10" db="EMBL/GenBank/DDBJ databases">
        <authorList>
            <person name="Gilroy R."/>
        </authorList>
    </citation>
    <scope>NUCLEOTIDE SEQUENCE</scope>
    <source>
        <strain evidence="4">10192</strain>
    </source>
</reference>
<dbReference type="AlphaFoldDB" id="A0A9D9DPH7"/>
<sequence length="529" mass="61745">MQENQNEEIISYIKRAFELKSQECYKQAIEMLYKALETEPDNIEILFQIGELYFLLHNYDRAIQYLDKVLAVDNSHLSSLKLLCTIKERQNYIAEAADIAKKIFELEKSKDTYIKLIKFYGKLGKISNIEDLMQNNSYNDEKITCECANALYINRFIDKAKELLYTVDINNPDNEDCKVLLGKIYFDENELEKSKEIFDSFPKTSQNPEILNYKGLFELENMNFTEAIKDFSKAANLAPNNAVYYYNLGNAYFFNGWQQEAVEAYRKAILNSPENLDYRYSLAYLYFEMNEFDKTKKEVDYILAQNTEHSQAKVLLALLKLHNKDYLGSREILENNIKSGNDDSFTMISLAKVYKELDMYKNAEDAIKKVIENSSDNPSYKIDLAEIYIKEKEYDKAVELADKIISENENYISAYLTGANASYLKGDYDKTKEFAQKALALDINCSEGYYYLALVRKNEEDFEEAIECMKRAITYDVSNAKYYAEMSNIYRQINDLKTAFEYIKEAESIDSSTEYKIIYRELAALNRKK</sequence>
<dbReference type="PROSITE" id="PS50005">
    <property type="entry name" value="TPR"/>
    <property type="match status" value="6"/>
</dbReference>
<evidence type="ECO:0000313" key="4">
    <source>
        <dbReference type="EMBL" id="MBO8431439.1"/>
    </source>
</evidence>
<proteinExistence type="predicted"/>
<dbReference type="InterPro" id="IPR019734">
    <property type="entry name" value="TPR_rpt"/>
</dbReference>
<dbReference type="SUPFAM" id="SSF48452">
    <property type="entry name" value="TPR-like"/>
    <property type="match status" value="2"/>
</dbReference>
<keyword evidence="1" id="KW-0677">Repeat</keyword>
<dbReference type="InterPro" id="IPR051012">
    <property type="entry name" value="CellSynth/LPSAsmb/PSIAsmb"/>
</dbReference>
<evidence type="ECO:0000256" key="3">
    <source>
        <dbReference type="PROSITE-ProRule" id="PRU00339"/>
    </source>
</evidence>
<dbReference type="Gene3D" id="1.25.40.10">
    <property type="entry name" value="Tetratricopeptide repeat domain"/>
    <property type="match status" value="3"/>
</dbReference>
<feature type="repeat" description="TPR" evidence="3">
    <location>
        <begin position="242"/>
        <end position="275"/>
    </location>
</feature>
<dbReference type="InterPro" id="IPR011990">
    <property type="entry name" value="TPR-like_helical_dom_sf"/>
</dbReference>
<dbReference type="EMBL" id="JADIND010000195">
    <property type="protein sequence ID" value="MBO8431439.1"/>
    <property type="molecule type" value="Genomic_DNA"/>
</dbReference>
<evidence type="ECO:0000313" key="5">
    <source>
        <dbReference type="Proteomes" id="UP000823632"/>
    </source>
</evidence>
<dbReference type="PANTHER" id="PTHR45586:SF1">
    <property type="entry name" value="LIPOPOLYSACCHARIDE ASSEMBLY PROTEIN B"/>
    <property type="match status" value="1"/>
</dbReference>
<feature type="repeat" description="TPR" evidence="3">
    <location>
        <begin position="43"/>
        <end position="76"/>
    </location>
</feature>
<dbReference type="SUPFAM" id="SSF81901">
    <property type="entry name" value="HCP-like"/>
    <property type="match status" value="1"/>
</dbReference>
<keyword evidence="2 3" id="KW-0802">TPR repeat</keyword>
<comment type="caution">
    <text evidence="4">The sequence shown here is derived from an EMBL/GenBank/DDBJ whole genome shotgun (WGS) entry which is preliminary data.</text>
</comment>
<feature type="repeat" description="TPR" evidence="3">
    <location>
        <begin position="9"/>
        <end position="42"/>
    </location>
</feature>
<gene>
    <name evidence="4" type="ORF">IAC76_08640</name>
</gene>
<feature type="repeat" description="TPR" evidence="3">
    <location>
        <begin position="208"/>
        <end position="241"/>
    </location>
</feature>
<feature type="repeat" description="TPR" evidence="3">
    <location>
        <begin position="446"/>
        <end position="479"/>
    </location>
</feature>
<dbReference type="PANTHER" id="PTHR45586">
    <property type="entry name" value="TPR REPEAT-CONTAINING PROTEIN PA4667"/>
    <property type="match status" value="1"/>
</dbReference>
<protein>
    <submittedName>
        <fullName evidence="4">Tetratricopeptide repeat protein</fullName>
    </submittedName>
</protein>
<feature type="repeat" description="TPR" evidence="3">
    <location>
        <begin position="480"/>
        <end position="513"/>
    </location>
</feature>
<accession>A0A9D9DPH7</accession>
<dbReference type="Pfam" id="PF13181">
    <property type="entry name" value="TPR_8"/>
    <property type="match status" value="2"/>
</dbReference>
<organism evidence="4 5">
    <name type="scientific">Candidatus Scatousia excrementipullorum</name>
    <dbReference type="NCBI Taxonomy" id="2840936"/>
    <lineage>
        <taxon>Bacteria</taxon>
        <taxon>Candidatus Scatousia</taxon>
    </lineage>
</organism>
<name>A0A9D9DPH7_9BACT</name>
<evidence type="ECO:0000256" key="2">
    <source>
        <dbReference type="ARBA" id="ARBA00022803"/>
    </source>
</evidence>
<dbReference type="Pfam" id="PF14559">
    <property type="entry name" value="TPR_19"/>
    <property type="match status" value="2"/>
</dbReference>
<reference evidence="4" key="2">
    <citation type="journal article" date="2021" name="PeerJ">
        <title>Extensive microbial diversity within the chicken gut microbiome revealed by metagenomics and culture.</title>
        <authorList>
            <person name="Gilroy R."/>
            <person name="Ravi A."/>
            <person name="Getino M."/>
            <person name="Pursley I."/>
            <person name="Horton D.L."/>
            <person name="Alikhan N.F."/>
            <person name="Baker D."/>
            <person name="Gharbi K."/>
            <person name="Hall N."/>
            <person name="Watson M."/>
            <person name="Adriaenssens E.M."/>
            <person name="Foster-Nyarko E."/>
            <person name="Jarju S."/>
            <person name="Secka A."/>
            <person name="Antonio M."/>
            <person name="Oren A."/>
            <person name="Chaudhuri R.R."/>
            <person name="La Ragione R."/>
            <person name="Hildebrand F."/>
            <person name="Pallen M.J."/>
        </authorList>
    </citation>
    <scope>NUCLEOTIDE SEQUENCE</scope>
    <source>
        <strain evidence="4">10192</strain>
    </source>
</reference>
<evidence type="ECO:0000256" key="1">
    <source>
        <dbReference type="ARBA" id="ARBA00022737"/>
    </source>
</evidence>
<dbReference type="SMART" id="SM00028">
    <property type="entry name" value="TPR"/>
    <property type="match status" value="10"/>
</dbReference>
<dbReference type="Proteomes" id="UP000823632">
    <property type="component" value="Unassembled WGS sequence"/>
</dbReference>
<dbReference type="Pfam" id="PF13414">
    <property type="entry name" value="TPR_11"/>
    <property type="match status" value="1"/>
</dbReference>